<reference evidence="13 14" key="1">
    <citation type="submission" date="2014-07" db="EMBL/GenBank/DDBJ databases">
        <title>Unique and conserved regions in Vibrio harveyi and related species in comparison with the shrimp pathogen Vibrio harveyi CAIM 1792.</title>
        <authorList>
            <person name="Espinoza-Valles I."/>
            <person name="Vora G."/>
            <person name="Leekitcharoenphon P."/>
            <person name="Ussery D."/>
            <person name="Hoj L."/>
            <person name="Gomez-Gil B."/>
        </authorList>
    </citation>
    <scope>NUCLEOTIDE SEQUENCE [LARGE SCALE GENOMIC DNA]</scope>
    <source>
        <strain evidence="14">CAIM 1854 / LMG 25443</strain>
    </source>
</reference>
<keyword evidence="4 9" id="KW-1003">Cell membrane</keyword>
<dbReference type="AlphaFoldDB" id="A0A0C1Z189"/>
<evidence type="ECO:0000256" key="4">
    <source>
        <dbReference type="ARBA" id="ARBA00022475"/>
    </source>
</evidence>
<dbReference type="RefSeq" id="WP_020195021.1">
    <property type="nucleotide sequence ID" value="NZ_BAOH01000011.1"/>
</dbReference>
<evidence type="ECO:0000256" key="5">
    <source>
        <dbReference type="ARBA" id="ARBA00022519"/>
    </source>
</evidence>
<evidence type="ECO:0000256" key="8">
    <source>
        <dbReference type="ARBA" id="ARBA00023136"/>
    </source>
</evidence>
<dbReference type="InterPro" id="IPR058781">
    <property type="entry name" value="HH_AprE-like"/>
</dbReference>
<evidence type="ECO:0000313" key="14">
    <source>
        <dbReference type="Proteomes" id="UP000031586"/>
    </source>
</evidence>
<evidence type="ECO:0000256" key="9">
    <source>
        <dbReference type="RuleBase" id="RU365093"/>
    </source>
</evidence>
<dbReference type="InterPro" id="IPR010129">
    <property type="entry name" value="T1SS_HlyD"/>
</dbReference>
<dbReference type="EMBL" id="JPRD01000046">
    <property type="protein sequence ID" value="KIF50875.1"/>
    <property type="molecule type" value="Genomic_DNA"/>
</dbReference>
<dbReference type="GO" id="GO:0005886">
    <property type="term" value="C:plasma membrane"/>
    <property type="evidence" value="ECO:0007669"/>
    <property type="project" value="UniProtKB-SubCell"/>
</dbReference>
<keyword evidence="5 9" id="KW-0997">Cell inner membrane</keyword>
<evidence type="ECO:0000256" key="3">
    <source>
        <dbReference type="ARBA" id="ARBA00022448"/>
    </source>
</evidence>
<evidence type="ECO:0000256" key="10">
    <source>
        <dbReference type="SAM" id="Coils"/>
    </source>
</evidence>
<dbReference type="NCBIfam" id="TIGR01843">
    <property type="entry name" value="type_I_hlyD"/>
    <property type="match status" value="1"/>
</dbReference>
<comment type="similarity">
    <text evidence="2 9">Belongs to the membrane fusion protein (MFP) (TC 8.A.1) family.</text>
</comment>
<dbReference type="PANTHER" id="PTHR30386">
    <property type="entry name" value="MEMBRANE FUSION SUBUNIT OF EMRAB-TOLC MULTIDRUG EFFLUX PUMP"/>
    <property type="match status" value="1"/>
</dbReference>
<comment type="caution">
    <text evidence="13">The sequence shown here is derived from an EMBL/GenBank/DDBJ whole genome shotgun (WGS) entry which is preliminary data.</text>
</comment>
<dbReference type="PRINTS" id="PR01490">
    <property type="entry name" value="RTXTOXIND"/>
</dbReference>
<evidence type="ECO:0000259" key="11">
    <source>
        <dbReference type="Pfam" id="PF25994"/>
    </source>
</evidence>
<dbReference type="PANTHER" id="PTHR30386:SF17">
    <property type="entry name" value="ALKALINE PROTEASE SECRETION PROTEIN APRE"/>
    <property type="match status" value="1"/>
</dbReference>
<feature type="domain" description="AprE-like beta-barrel" evidence="12">
    <location>
        <begin position="334"/>
        <end position="422"/>
    </location>
</feature>
<evidence type="ECO:0000256" key="6">
    <source>
        <dbReference type="ARBA" id="ARBA00022692"/>
    </source>
</evidence>
<evidence type="ECO:0000256" key="2">
    <source>
        <dbReference type="ARBA" id="ARBA00009477"/>
    </source>
</evidence>
<dbReference type="Pfam" id="PF25994">
    <property type="entry name" value="HH_AprE"/>
    <property type="match status" value="1"/>
</dbReference>
<keyword evidence="10" id="KW-0175">Coiled coil</keyword>
<evidence type="ECO:0000256" key="1">
    <source>
        <dbReference type="ARBA" id="ARBA00004377"/>
    </source>
</evidence>
<feature type="domain" description="AprE-like long alpha-helical hairpin" evidence="11">
    <location>
        <begin position="102"/>
        <end position="292"/>
    </location>
</feature>
<comment type="subcellular location">
    <subcellularLocation>
        <location evidence="1 9">Cell inner membrane</location>
        <topology evidence="1 9">Single-pass membrane protein</topology>
    </subcellularLocation>
</comment>
<evidence type="ECO:0000313" key="13">
    <source>
        <dbReference type="EMBL" id="KIF50875.1"/>
    </source>
</evidence>
<proteinExistence type="inferred from homology"/>
<organism evidence="13 14">
    <name type="scientific">Vibrio owensii CAIM 1854 = LMG 25443</name>
    <dbReference type="NCBI Taxonomy" id="1229493"/>
    <lineage>
        <taxon>Bacteria</taxon>
        <taxon>Pseudomonadati</taxon>
        <taxon>Pseudomonadota</taxon>
        <taxon>Gammaproteobacteria</taxon>
        <taxon>Vibrionales</taxon>
        <taxon>Vibrionaceae</taxon>
        <taxon>Vibrio</taxon>
    </lineage>
</organism>
<keyword evidence="8 9" id="KW-0472">Membrane</keyword>
<dbReference type="Pfam" id="PF26002">
    <property type="entry name" value="Beta-barrel_AprE"/>
    <property type="match status" value="1"/>
</dbReference>
<evidence type="ECO:0000259" key="12">
    <source>
        <dbReference type="Pfam" id="PF26002"/>
    </source>
</evidence>
<feature type="transmembrane region" description="Helical" evidence="9">
    <location>
        <begin position="26"/>
        <end position="47"/>
    </location>
</feature>
<dbReference type="InterPro" id="IPR058982">
    <property type="entry name" value="Beta-barrel_AprE"/>
</dbReference>
<dbReference type="Gene3D" id="2.40.30.170">
    <property type="match status" value="1"/>
</dbReference>
<dbReference type="PATRIC" id="fig|1229493.5.peg.3866"/>
<keyword evidence="6 9" id="KW-0812">Transmembrane</keyword>
<keyword evidence="3 9" id="KW-0813">Transport</keyword>
<dbReference type="Gene3D" id="2.40.50.100">
    <property type="match status" value="1"/>
</dbReference>
<dbReference type="Proteomes" id="UP000031586">
    <property type="component" value="Unassembled WGS sequence"/>
</dbReference>
<feature type="coiled-coil region" evidence="10">
    <location>
        <begin position="222"/>
        <end position="299"/>
    </location>
</feature>
<evidence type="ECO:0000256" key="7">
    <source>
        <dbReference type="ARBA" id="ARBA00022989"/>
    </source>
</evidence>
<accession>A0A0C1Z189</accession>
<dbReference type="GO" id="GO:0015031">
    <property type="term" value="P:protein transport"/>
    <property type="evidence" value="ECO:0007669"/>
    <property type="project" value="InterPro"/>
</dbReference>
<dbReference type="Gene3D" id="1.10.287.470">
    <property type="entry name" value="Helix hairpin bin"/>
    <property type="match status" value="1"/>
</dbReference>
<dbReference type="InterPro" id="IPR050739">
    <property type="entry name" value="MFP"/>
</dbReference>
<name>A0A0C1Z189_9VIBR</name>
<sequence>MSKTTLQRSGIEFEDGRKLSFTTKPVVLISMLVLFIMVGGFMTWASLSPLSSAAIAPGVVIVESKRKPVQHLEGGIIEKVHVKDGDWVTKDDLLITLSATQAQANLNRLRAQWQSDLARLNRLQSELADHPEIQFDSRLLSRSDSADIQSIIRTQQALYEKRRSLRVGESNILIEKIEQARLDMVGLQKRYQAGKESIRYLSEQVAMHKKLLTSGNTSKSRYLDLQREHSQLEGQIADLSAQIGRAKGFVAEAKMELANADFNYAKTLGEEVQELERKLNETREAMVNASDVLERVEIRAPQGGVVVGLNVVGEHAIIAPGDTLMEIVPQEDELIVEALVKPEDIEVLHIGQATQVRLTAFSFRKTPPIEGKLIHVSADRISDQATGSSAYLARVSLDADMLNQLGESVSLYPGMPAEVMILIEDQTPLDYLLNPLAVASYKAMREM</sequence>
<protein>
    <recommendedName>
        <fullName evidence="9">Membrane fusion protein (MFP) family protein</fullName>
    </recommendedName>
</protein>
<keyword evidence="7 9" id="KW-1133">Transmembrane helix</keyword>
<dbReference type="SUPFAM" id="SSF111369">
    <property type="entry name" value="HlyD-like secretion proteins"/>
    <property type="match status" value="1"/>
</dbReference>
<gene>
    <name evidence="13" type="ORF">H735_22305</name>
</gene>